<keyword evidence="2" id="KW-0732">Signal</keyword>
<dbReference type="GO" id="GO:0004180">
    <property type="term" value="F:carboxypeptidase activity"/>
    <property type="evidence" value="ECO:0007669"/>
    <property type="project" value="UniProtKB-KW"/>
</dbReference>
<evidence type="ECO:0000313" key="11">
    <source>
        <dbReference type="Proteomes" id="UP000717534"/>
    </source>
</evidence>
<dbReference type="SUPFAM" id="SSF56601">
    <property type="entry name" value="beta-lactamase/transpeptidase-like"/>
    <property type="match status" value="1"/>
</dbReference>
<evidence type="ECO:0000313" key="10">
    <source>
        <dbReference type="EMBL" id="MBN4068528.1"/>
    </source>
</evidence>
<keyword evidence="10" id="KW-0645">Protease</keyword>
<evidence type="ECO:0000256" key="5">
    <source>
        <dbReference type="ARBA" id="ARBA00022984"/>
    </source>
</evidence>
<dbReference type="Gene3D" id="3.40.710.10">
    <property type="entry name" value="DD-peptidase/beta-lactamase superfamily"/>
    <property type="match status" value="1"/>
</dbReference>
<accession>A0ABS3AUR7</accession>
<protein>
    <submittedName>
        <fullName evidence="10">D-alanyl-D-alanine carboxypeptidase</fullName>
    </submittedName>
</protein>
<dbReference type="InterPro" id="IPR001967">
    <property type="entry name" value="Peptidase_S11_N"/>
</dbReference>
<keyword evidence="6" id="KW-0961">Cell wall biogenesis/degradation</keyword>
<evidence type="ECO:0000256" key="2">
    <source>
        <dbReference type="ARBA" id="ARBA00022729"/>
    </source>
</evidence>
<dbReference type="EMBL" id="JAFITO010000021">
    <property type="protein sequence ID" value="MBN4068528.1"/>
    <property type="molecule type" value="Genomic_DNA"/>
</dbReference>
<sequence length="362" mass="39880">MNIKSSLLGFLIFTLIGQTAWAGRAPITTVATEPYASALVLDADTGEILFSRNADAPVYPASTLKLMVLLVILDRVKQGTLQLDEMVQITVEAYKMGGSQVYLDPKEQFSIEDLLYALMVQSANDAAVALAIHIAGSKETFVALMNNKAKDLGMKNTTFHSVHGLPPSRGQKVDVTTAEDFGILCRHLSTRPEVFKYTGTKVKEFRGGEFIMRTHNHLLDEVDGCDGFKTGYFTKAGFSIAATAKRNGVRIIAIVMGSQNRKVRDAKAIEMLNKGFANIPARPEAVIMAADATPVKRMELAIIPKEVSVTPVVPESKEIVSTEDSGWMKFFMGIGVGLLLYAISDFFRIKNRNRNNWRNRKL</sequence>
<keyword evidence="4" id="KW-0133">Cell shape</keyword>
<gene>
    <name evidence="10" type="ORF">JYU06_03285</name>
</gene>
<keyword evidence="8" id="KW-0472">Membrane</keyword>
<proteinExistence type="inferred from homology"/>
<dbReference type="InterPro" id="IPR012338">
    <property type="entry name" value="Beta-lactam/transpept-like"/>
</dbReference>
<keyword evidence="8" id="KW-0812">Transmembrane</keyword>
<keyword evidence="3" id="KW-0378">Hydrolase</keyword>
<organism evidence="10 11">
    <name type="scientific">Desulfotalea psychrophila</name>
    <dbReference type="NCBI Taxonomy" id="84980"/>
    <lineage>
        <taxon>Bacteria</taxon>
        <taxon>Pseudomonadati</taxon>
        <taxon>Thermodesulfobacteriota</taxon>
        <taxon>Desulfobulbia</taxon>
        <taxon>Desulfobulbales</taxon>
        <taxon>Desulfocapsaceae</taxon>
        <taxon>Desulfotalea</taxon>
    </lineage>
</organism>
<feature type="domain" description="Peptidase S11 D-alanyl-D-alanine carboxypeptidase A N-terminal" evidence="9">
    <location>
        <begin position="36"/>
        <end position="259"/>
    </location>
</feature>
<evidence type="ECO:0000256" key="1">
    <source>
        <dbReference type="ARBA" id="ARBA00007164"/>
    </source>
</evidence>
<comment type="similarity">
    <text evidence="1 7">Belongs to the peptidase S11 family.</text>
</comment>
<evidence type="ECO:0000256" key="6">
    <source>
        <dbReference type="ARBA" id="ARBA00023316"/>
    </source>
</evidence>
<evidence type="ECO:0000259" key="9">
    <source>
        <dbReference type="Pfam" id="PF00768"/>
    </source>
</evidence>
<keyword evidence="5" id="KW-0573">Peptidoglycan synthesis</keyword>
<evidence type="ECO:0000256" key="7">
    <source>
        <dbReference type="RuleBase" id="RU004016"/>
    </source>
</evidence>
<dbReference type="InterPro" id="IPR018044">
    <property type="entry name" value="Peptidase_S11"/>
</dbReference>
<name>A0ABS3AUR7_9BACT</name>
<reference evidence="10 11" key="1">
    <citation type="submission" date="2021-02" db="EMBL/GenBank/DDBJ databases">
        <title>Activity-based single-cell genomes from oceanic crustal fluid captures similar information to metagenomic and metatranscriptomic surveys with orders of magnitude less sampling.</title>
        <authorList>
            <person name="D'Angelo T.S."/>
            <person name="Orcutt B.N."/>
        </authorList>
    </citation>
    <scope>NUCLEOTIDE SEQUENCE [LARGE SCALE GENOMIC DNA]</scope>
    <source>
        <strain evidence="10">AH-315-G02</strain>
    </source>
</reference>
<dbReference type="PRINTS" id="PR00725">
    <property type="entry name" value="DADACBPTASE1"/>
</dbReference>
<dbReference type="Pfam" id="PF00768">
    <property type="entry name" value="Peptidase_S11"/>
    <property type="match status" value="1"/>
</dbReference>
<evidence type="ECO:0000256" key="4">
    <source>
        <dbReference type="ARBA" id="ARBA00022960"/>
    </source>
</evidence>
<comment type="caution">
    <text evidence="10">The sequence shown here is derived from an EMBL/GenBank/DDBJ whole genome shotgun (WGS) entry which is preliminary data.</text>
</comment>
<evidence type="ECO:0000256" key="3">
    <source>
        <dbReference type="ARBA" id="ARBA00022801"/>
    </source>
</evidence>
<evidence type="ECO:0000256" key="8">
    <source>
        <dbReference type="SAM" id="Phobius"/>
    </source>
</evidence>
<dbReference type="PANTHER" id="PTHR21581:SF6">
    <property type="entry name" value="TRAFFICKING PROTEIN PARTICLE COMPLEX SUBUNIT 12"/>
    <property type="match status" value="1"/>
</dbReference>
<keyword evidence="11" id="KW-1185">Reference proteome</keyword>
<keyword evidence="8" id="KW-1133">Transmembrane helix</keyword>
<dbReference type="PANTHER" id="PTHR21581">
    <property type="entry name" value="D-ALANYL-D-ALANINE CARBOXYPEPTIDASE"/>
    <property type="match status" value="1"/>
</dbReference>
<keyword evidence="10" id="KW-0121">Carboxypeptidase</keyword>
<feature type="transmembrane region" description="Helical" evidence="8">
    <location>
        <begin position="326"/>
        <end position="344"/>
    </location>
</feature>
<dbReference type="Proteomes" id="UP000717534">
    <property type="component" value="Unassembled WGS sequence"/>
</dbReference>